<comment type="caution">
    <text evidence="6">The sequence shown here is derived from an EMBL/GenBank/DDBJ whole genome shotgun (WGS) entry which is preliminary data.</text>
</comment>
<dbReference type="Proteomes" id="UP000536195">
    <property type="component" value="Unassembled WGS sequence"/>
</dbReference>
<evidence type="ECO:0000313" key="7">
    <source>
        <dbReference type="Proteomes" id="UP000536195"/>
    </source>
</evidence>
<dbReference type="Gene3D" id="3.10.450.30">
    <property type="entry name" value="Microbial ribonucleases"/>
    <property type="match status" value="1"/>
</dbReference>
<dbReference type="AlphaFoldDB" id="A0A7J9S8Y9"/>
<dbReference type="PANTHER" id="PTHR32305">
    <property type="match status" value="1"/>
</dbReference>
<dbReference type="RefSeq" id="WP_184230913.1">
    <property type="nucleotide sequence ID" value="NZ_JACHEC010000004.1"/>
</dbReference>
<evidence type="ECO:0000313" key="6">
    <source>
        <dbReference type="EMBL" id="MBB6402496.1"/>
    </source>
</evidence>
<feature type="region of interest" description="Disordered" evidence="4">
    <location>
        <begin position="290"/>
        <end position="317"/>
    </location>
</feature>
<dbReference type="Pfam" id="PF00545">
    <property type="entry name" value="Ribonuclease"/>
    <property type="match status" value="1"/>
</dbReference>
<dbReference type="EMBL" id="JACHEC010000004">
    <property type="protein sequence ID" value="MBB6402496.1"/>
    <property type="molecule type" value="Genomic_DNA"/>
</dbReference>
<dbReference type="InterPro" id="IPR016191">
    <property type="entry name" value="Ribonuclease/ribotoxin"/>
</dbReference>
<evidence type="ECO:0000256" key="1">
    <source>
        <dbReference type="ARBA" id="ARBA00022722"/>
    </source>
</evidence>
<proteinExistence type="predicted"/>
<evidence type="ECO:0000259" key="5">
    <source>
        <dbReference type="Pfam" id="PF25023"/>
    </source>
</evidence>
<keyword evidence="3" id="KW-0378">Hydrolase</keyword>
<keyword evidence="2" id="KW-0677">Repeat</keyword>
<keyword evidence="1" id="KW-0540">Nuclease</keyword>
<feature type="compositionally biased region" description="Polar residues" evidence="4">
    <location>
        <begin position="302"/>
        <end position="317"/>
    </location>
</feature>
<protein>
    <submittedName>
        <fullName evidence="6">RHS repeat-associated protein</fullName>
    </submittedName>
</protein>
<reference evidence="6 7" key="1">
    <citation type="submission" date="2020-08" db="EMBL/GenBank/DDBJ databases">
        <title>Genomic Encyclopedia of Type Strains, Phase IV (KMG-V): Genome sequencing to study the core and pangenomes of soil and plant-associated prokaryotes.</title>
        <authorList>
            <person name="Whitman W."/>
        </authorList>
    </citation>
    <scope>NUCLEOTIDE SEQUENCE [LARGE SCALE GENOMIC DNA]</scope>
    <source>
        <strain evidence="6 7">C11</strain>
    </source>
</reference>
<gene>
    <name evidence="6" type="ORF">HNP92_001819</name>
</gene>
<dbReference type="InterPro" id="IPR056823">
    <property type="entry name" value="TEN-like_YD-shell"/>
</dbReference>
<organism evidence="6 7">
    <name type="scientific">Methanococcus maripaludis</name>
    <name type="common">Methanococcus deltae</name>
    <dbReference type="NCBI Taxonomy" id="39152"/>
    <lineage>
        <taxon>Archaea</taxon>
        <taxon>Methanobacteriati</taxon>
        <taxon>Methanobacteriota</taxon>
        <taxon>Methanomada group</taxon>
        <taxon>Methanococci</taxon>
        <taxon>Methanococcales</taxon>
        <taxon>Methanococcaceae</taxon>
        <taxon>Methanococcus</taxon>
    </lineage>
</organism>
<dbReference type="GO" id="GO:0016787">
    <property type="term" value="F:hydrolase activity"/>
    <property type="evidence" value="ECO:0007669"/>
    <property type="project" value="UniProtKB-KW"/>
</dbReference>
<evidence type="ECO:0000256" key="2">
    <source>
        <dbReference type="ARBA" id="ARBA00022737"/>
    </source>
</evidence>
<dbReference type="NCBIfam" id="TIGR03696">
    <property type="entry name" value="Rhs_assc_core"/>
    <property type="match status" value="1"/>
</dbReference>
<name>A0A7J9S8Y9_METMI</name>
<dbReference type="Gene3D" id="2.180.10.10">
    <property type="entry name" value="RHS repeat-associated core"/>
    <property type="match status" value="1"/>
</dbReference>
<accession>A0A7J9S8Y9</accession>
<dbReference type="SUPFAM" id="SSF53933">
    <property type="entry name" value="Microbial ribonucleases"/>
    <property type="match status" value="1"/>
</dbReference>
<dbReference type="InterPro" id="IPR050708">
    <property type="entry name" value="T6SS_VgrG/RHS"/>
</dbReference>
<dbReference type="InterPro" id="IPR000026">
    <property type="entry name" value="N1-like"/>
</dbReference>
<feature type="non-terminal residue" evidence="6">
    <location>
        <position position="1"/>
    </location>
</feature>
<dbReference type="InterPro" id="IPR022385">
    <property type="entry name" value="Rhs_assc_core"/>
</dbReference>
<sequence>QISEVRYKDNNSLVEKYWYDSEGRRIKKENSAGELTYYINKYFEIENGTVTTYFFRDDERVAKQSVNGTDWYLPDHLGSTNLLVNENGSEVERSEYFPYGQVQSGGSEKYGFTGQENDANTELMYYGARYYSPEYRIFIQPDTMLPSLYNPQALNRYSYTLNNPVKYTDPSGHYVESALDIAFIAYDINQIMSGDANAWDYLSLGADLVCLALPVATGGGLGVRAVEQGVKQADNVGDLFKWLDTALDVNKADNTVDVTTLTKTTSGATKLDQNVPEKAYEIAKTVKENNGKAPTGYKGGRQYNNDGRNNGQVLPDNTQYKEYDINPYVSGNNRGPERIVVGDDGSVWYTNDHYQTFTQIE</sequence>
<dbReference type="GO" id="GO:0003723">
    <property type="term" value="F:RNA binding"/>
    <property type="evidence" value="ECO:0007669"/>
    <property type="project" value="InterPro"/>
</dbReference>
<dbReference type="GO" id="GO:0004521">
    <property type="term" value="F:RNA endonuclease activity"/>
    <property type="evidence" value="ECO:0007669"/>
    <property type="project" value="InterPro"/>
</dbReference>
<evidence type="ECO:0000256" key="4">
    <source>
        <dbReference type="SAM" id="MobiDB-lite"/>
    </source>
</evidence>
<dbReference type="Pfam" id="PF25023">
    <property type="entry name" value="TEN_YD-shell"/>
    <property type="match status" value="1"/>
</dbReference>
<feature type="domain" description="Teneurin-like YD-shell" evidence="5">
    <location>
        <begin position="5"/>
        <end position="165"/>
    </location>
</feature>
<dbReference type="PANTHER" id="PTHR32305:SF17">
    <property type="entry name" value="TRNA NUCLEASE WAPA"/>
    <property type="match status" value="1"/>
</dbReference>
<evidence type="ECO:0000256" key="3">
    <source>
        <dbReference type="ARBA" id="ARBA00022801"/>
    </source>
</evidence>